<evidence type="ECO:0000256" key="1">
    <source>
        <dbReference type="SAM" id="MobiDB-lite"/>
    </source>
</evidence>
<organism evidence="2 3">
    <name type="scientific">Pannonibacter phragmitetus</name>
    <dbReference type="NCBI Taxonomy" id="121719"/>
    <lineage>
        <taxon>Bacteria</taxon>
        <taxon>Pseudomonadati</taxon>
        <taxon>Pseudomonadota</taxon>
        <taxon>Alphaproteobacteria</taxon>
        <taxon>Hyphomicrobiales</taxon>
        <taxon>Stappiaceae</taxon>
        <taxon>Pannonibacter</taxon>
    </lineage>
</organism>
<sequence length="42" mass="4821">MAEPDRTEVHVRNRKSSEGYIMPQPDLRKSLAVMEDLQAKHG</sequence>
<gene>
    <name evidence="2" type="ORF">NCTC13350_00267</name>
</gene>
<evidence type="ECO:0000313" key="2">
    <source>
        <dbReference type="EMBL" id="SUA99370.1"/>
    </source>
</evidence>
<dbReference type="AlphaFoldDB" id="A0A378ZRF7"/>
<accession>A0A378ZRF7</accession>
<proteinExistence type="predicted"/>
<evidence type="ECO:0000313" key="3">
    <source>
        <dbReference type="Proteomes" id="UP000255000"/>
    </source>
</evidence>
<dbReference type="EMBL" id="UGSK01000001">
    <property type="protein sequence ID" value="SUA99370.1"/>
    <property type="molecule type" value="Genomic_DNA"/>
</dbReference>
<protein>
    <submittedName>
        <fullName evidence="2">Uncharacterized protein</fullName>
    </submittedName>
</protein>
<feature type="region of interest" description="Disordered" evidence="1">
    <location>
        <begin position="1"/>
        <end position="22"/>
    </location>
</feature>
<reference evidence="2 3" key="1">
    <citation type="submission" date="2018-06" db="EMBL/GenBank/DDBJ databases">
        <authorList>
            <consortium name="Pathogen Informatics"/>
            <person name="Doyle S."/>
        </authorList>
    </citation>
    <scope>NUCLEOTIDE SEQUENCE [LARGE SCALE GENOMIC DNA]</scope>
    <source>
        <strain evidence="2 3">NCTC13350</strain>
    </source>
</reference>
<name>A0A378ZRF7_9HYPH</name>
<dbReference type="Proteomes" id="UP000255000">
    <property type="component" value="Unassembled WGS sequence"/>
</dbReference>
<feature type="compositionally biased region" description="Basic and acidic residues" evidence="1">
    <location>
        <begin position="1"/>
        <end position="17"/>
    </location>
</feature>